<name>A0ABP0F9P8_CLALP</name>
<evidence type="ECO:0000313" key="1">
    <source>
        <dbReference type="EMBL" id="CAK8675165.1"/>
    </source>
</evidence>
<sequence length="163" mass="19031">MTSNSQSEEDLHQHEAFTSFYDDMIKKINLNKKISSEYSLKVSRNEFHSCSNNEKHVNACCKTMLDCVRLNNILVQAHKQSTVKLHNPKKCQKCDKHEGKIIEKHFLRKKVNLLEERIMPIKIDKHLLKHNSITLIGDIALDLPKPCQAKEDIWQRFMCTTSK</sequence>
<reference evidence="1 2" key="1">
    <citation type="submission" date="2024-02" db="EMBL/GenBank/DDBJ databases">
        <authorList>
            <person name="Daric V."/>
            <person name="Darras S."/>
        </authorList>
    </citation>
    <scope>NUCLEOTIDE SEQUENCE [LARGE SCALE GENOMIC DNA]</scope>
</reference>
<accession>A0ABP0F9P8</accession>
<dbReference type="InterPro" id="IPR027932">
    <property type="entry name" value="DUF4606"/>
</dbReference>
<proteinExistence type="predicted"/>
<dbReference type="Pfam" id="PF15379">
    <property type="entry name" value="DUF4606"/>
    <property type="match status" value="1"/>
</dbReference>
<keyword evidence="2" id="KW-1185">Reference proteome</keyword>
<organism evidence="1 2">
    <name type="scientific">Clavelina lepadiformis</name>
    <name type="common">Light-bulb sea squirt</name>
    <name type="synonym">Ascidia lepadiformis</name>
    <dbReference type="NCBI Taxonomy" id="159417"/>
    <lineage>
        <taxon>Eukaryota</taxon>
        <taxon>Metazoa</taxon>
        <taxon>Chordata</taxon>
        <taxon>Tunicata</taxon>
        <taxon>Ascidiacea</taxon>
        <taxon>Aplousobranchia</taxon>
        <taxon>Clavelinidae</taxon>
        <taxon>Clavelina</taxon>
    </lineage>
</organism>
<dbReference type="EMBL" id="CAWYQH010000013">
    <property type="protein sequence ID" value="CAK8675165.1"/>
    <property type="molecule type" value="Genomic_DNA"/>
</dbReference>
<evidence type="ECO:0000313" key="2">
    <source>
        <dbReference type="Proteomes" id="UP001642483"/>
    </source>
</evidence>
<dbReference type="PANTHER" id="PTHR35256">
    <property type="entry name" value="CHROMOSOME 8 OPEN READING FRAME 48"/>
    <property type="match status" value="1"/>
</dbReference>
<comment type="caution">
    <text evidence="1">The sequence shown here is derived from an EMBL/GenBank/DDBJ whole genome shotgun (WGS) entry which is preliminary data.</text>
</comment>
<dbReference type="Proteomes" id="UP001642483">
    <property type="component" value="Unassembled WGS sequence"/>
</dbReference>
<dbReference type="PANTHER" id="PTHR35256:SF1">
    <property type="entry name" value="EXPRESSED SEQUENCE AI429214"/>
    <property type="match status" value="1"/>
</dbReference>
<gene>
    <name evidence="1" type="ORF">CVLEPA_LOCUS4774</name>
</gene>
<protein>
    <submittedName>
        <fullName evidence="1">Uncharacterized protein</fullName>
    </submittedName>
</protein>